<keyword evidence="1" id="KW-0472">Membrane</keyword>
<feature type="transmembrane region" description="Helical" evidence="1">
    <location>
        <begin position="199"/>
        <end position="218"/>
    </location>
</feature>
<feature type="domain" description="Acyltransferase 3" evidence="2">
    <location>
        <begin position="13"/>
        <end position="370"/>
    </location>
</feature>
<reference evidence="3 4" key="1">
    <citation type="submission" date="2018-02" db="EMBL/GenBank/DDBJ databases">
        <authorList>
            <person name="Cohen D.B."/>
            <person name="Kent A.D."/>
        </authorList>
    </citation>
    <scope>NUCLEOTIDE SEQUENCE [LARGE SCALE GENOMIC DNA]</scope>
    <source>
        <strain evidence="3 4">ULC007</strain>
    </source>
</reference>
<dbReference type="Pfam" id="PF01757">
    <property type="entry name" value="Acyl_transf_3"/>
    <property type="match status" value="1"/>
</dbReference>
<sequence>MSDFKELRVQRLAWLEGIRIFAAIMLLLYHSQLLFTKYIYTPQPTGLLSNGHQILSAASQLGSGAFTQISSVLIWFGFQFVDVFVLISGFSLVLSLKGKPLEVKSFLRRRSLRILLPFWTVAWLAYPVLWAIGKITNSYAPDAWHTFGGLTFPLLFDYGGSVLMPTSGPWWFVPLILSFAFIFPLLWNLLQRWGARNSLIVSILITLIYRAFAVYVFGGHPTYVVFNTPTDWQPFLPFIAKLSTFVLGMVVAQSYLQRKGAIYWKPSKALLVGIPIYSLGFIGQFYRFGWIFADFFVAIGLSLCCMVIFRALAERFRLQSIMVWLGLHSYSYFLIHNFVIDRTINLAVGDQLALYYQALPVMVIGTLLLAVLADSTTPWLQRAAVSLGRSLDAILVFTSQQQTCLFKVGDRVCYHGSQGWNIIKVEQVVHDQTFYLCRISDGHKTLWVNENDLKPDLDRSKQAKIRYS</sequence>
<name>A0A2T1DC83_9CYAN</name>
<feature type="transmembrane region" description="Helical" evidence="1">
    <location>
        <begin position="12"/>
        <end position="30"/>
    </location>
</feature>
<feature type="transmembrane region" description="Helical" evidence="1">
    <location>
        <begin position="292"/>
        <end position="309"/>
    </location>
</feature>
<dbReference type="Proteomes" id="UP000238634">
    <property type="component" value="Unassembled WGS sequence"/>
</dbReference>
<protein>
    <submittedName>
        <fullName evidence="3">Acyltransferase</fullName>
    </submittedName>
</protein>
<keyword evidence="1" id="KW-1133">Transmembrane helix</keyword>
<feature type="transmembrane region" description="Helical" evidence="1">
    <location>
        <begin position="114"/>
        <end position="132"/>
    </location>
</feature>
<dbReference type="AlphaFoldDB" id="A0A2T1DC83"/>
<dbReference type="InterPro" id="IPR002656">
    <property type="entry name" value="Acyl_transf_3_dom"/>
</dbReference>
<evidence type="ECO:0000313" key="4">
    <source>
        <dbReference type="Proteomes" id="UP000238634"/>
    </source>
</evidence>
<feature type="transmembrane region" description="Helical" evidence="1">
    <location>
        <begin position="321"/>
        <end position="340"/>
    </location>
</feature>
<dbReference type="OrthoDB" id="524550at2"/>
<evidence type="ECO:0000259" key="2">
    <source>
        <dbReference type="Pfam" id="PF01757"/>
    </source>
</evidence>
<feature type="transmembrane region" description="Helical" evidence="1">
    <location>
        <begin position="238"/>
        <end position="256"/>
    </location>
</feature>
<feature type="transmembrane region" description="Helical" evidence="1">
    <location>
        <begin position="268"/>
        <end position="286"/>
    </location>
</feature>
<keyword evidence="1" id="KW-0812">Transmembrane</keyword>
<evidence type="ECO:0000313" key="3">
    <source>
        <dbReference type="EMBL" id="PSB18041.1"/>
    </source>
</evidence>
<keyword evidence="4" id="KW-1185">Reference proteome</keyword>
<keyword evidence="3" id="KW-0808">Transferase</keyword>
<feature type="transmembrane region" description="Helical" evidence="1">
    <location>
        <begin position="170"/>
        <end position="187"/>
    </location>
</feature>
<feature type="transmembrane region" description="Helical" evidence="1">
    <location>
        <begin position="352"/>
        <end position="373"/>
    </location>
</feature>
<comment type="caution">
    <text evidence="3">The sequence shown here is derived from an EMBL/GenBank/DDBJ whole genome shotgun (WGS) entry which is preliminary data.</text>
</comment>
<feature type="transmembrane region" description="Helical" evidence="1">
    <location>
        <begin position="72"/>
        <end position="94"/>
    </location>
</feature>
<evidence type="ECO:0000256" key="1">
    <source>
        <dbReference type="SAM" id="Phobius"/>
    </source>
</evidence>
<dbReference type="RefSeq" id="WP_073073580.1">
    <property type="nucleotide sequence ID" value="NZ_MPPI01000023.1"/>
</dbReference>
<keyword evidence="3" id="KW-0012">Acyltransferase</keyword>
<reference evidence="3 4" key="2">
    <citation type="submission" date="2018-03" db="EMBL/GenBank/DDBJ databases">
        <title>The ancient ancestry and fast evolution of plastids.</title>
        <authorList>
            <person name="Moore K.R."/>
            <person name="Magnabosco C."/>
            <person name="Momper L."/>
            <person name="Gold D.A."/>
            <person name="Bosak T."/>
            <person name="Fournier G.P."/>
        </authorList>
    </citation>
    <scope>NUCLEOTIDE SEQUENCE [LARGE SCALE GENOMIC DNA]</scope>
    <source>
        <strain evidence="3 4">ULC007</strain>
    </source>
</reference>
<proteinExistence type="predicted"/>
<dbReference type="GO" id="GO:0016747">
    <property type="term" value="F:acyltransferase activity, transferring groups other than amino-acyl groups"/>
    <property type="evidence" value="ECO:0007669"/>
    <property type="project" value="InterPro"/>
</dbReference>
<organism evidence="3 4">
    <name type="scientific">Phormidesmis priestleyi ULC007</name>
    <dbReference type="NCBI Taxonomy" id="1920490"/>
    <lineage>
        <taxon>Bacteria</taxon>
        <taxon>Bacillati</taxon>
        <taxon>Cyanobacteriota</taxon>
        <taxon>Cyanophyceae</taxon>
        <taxon>Leptolyngbyales</taxon>
        <taxon>Leptolyngbyaceae</taxon>
        <taxon>Phormidesmis</taxon>
    </lineage>
</organism>
<dbReference type="EMBL" id="PVWG01000021">
    <property type="protein sequence ID" value="PSB18041.1"/>
    <property type="molecule type" value="Genomic_DNA"/>
</dbReference>
<accession>A0A2T1DC83</accession>
<gene>
    <name evidence="3" type="ORF">C7B65_16975</name>
</gene>